<name>A0ABR4H2P2_9EURO</name>
<evidence type="ECO:0000313" key="2">
    <source>
        <dbReference type="Proteomes" id="UP001610334"/>
    </source>
</evidence>
<comment type="caution">
    <text evidence="1">The sequence shown here is derived from an EMBL/GenBank/DDBJ whole genome shotgun (WGS) entry which is preliminary data.</text>
</comment>
<sequence length="52" mass="5718">MIKEGTLAQRQMLLDRGLDLKSPLFYPQIVSLMTTLSSTCCLRTAGTATTIK</sequence>
<evidence type="ECO:0000313" key="1">
    <source>
        <dbReference type="EMBL" id="KAL2809565.1"/>
    </source>
</evidence>
<accession>A0ABR4H2P2</accession>
<dbReference type="EMBL" id="JBFXLT010000086">
    <property type="protein sequence ID" value="KAL2809565.1"/>
    <property type="molecule type" value="Genomic_DNA"/>
</dbReference>
<dbReference type="Proteomes" id="UP001610334">
    <property type="component" value="Unassembled WGS sequence"/>
</dbReference>
<gene>
    <name evidence="1" type="ORF">BJX63DRAFT_405021</name>
</gene>
<organism evidence="1 2">
    <name type="scientific">Aspergillus granulosus</name>
    <dbReference type="NCBI Taxonomy" id="176169"/>
    <lineage>
        <taxon>Eukaryota</taxon>
        <taxon>Fungi</taxon>
        <taxon>Dikarya</taxon>
        <taxon>Ascomycota</taxon>
        <taxon>Pezizomycotina</taxon>
        <taxon>Eurotiomycetes</taxon>
        <taxon>Eurotiomycetidae</taxon>
        <taxon>Eurotiales</taxon>
        <taxon>Aspergillaceae</taxon>
        <taxon>Aspergillus</taxon>
        <taxon>Aspergillus subgen. Nidulantes</taxon>
    </lineage>
</organism>
<keyword evidence="2" id="KW-1185">Reference proteome</keyword>
<proteinExistence type="predicted"/>
<reference evidence="1 2" key="1">
    <citation type="submission" date="2024-07" db="EMBL/GenBank/DDBJ databases">
        <title>Section-level genome sequencing and comparative genomics of Aspergillus sections Usti and Cavernicolus.</title>
        <authorList>
            <consortium name="Lawrence Berkeley National Laboratory"/>
            <person name="Nybo J.L."/>
            <person name="Vesth T.C."/>
            <person name="Theobald S."/>
            <person name="Frisvad J.C."/>
            <person name="Larsen T.O."/>
            <person name="Kjaerboelling I."/>
            <person name="Rothschild-Mancinelli K."/>
            <person name="Lyhne E.K."/>
            <person name="Kogle M.E."/>
            <person name="Barry K."/>
            <person name="Clum A."/>
            <person name="Na H."/>
            <person name="Ledsgaard L."/>
            <person name="Lin J."/>
            <person name="Lipzen A."/>
            <person name="Kuo A."/>
            <person name="Riley R."/>
            <person name="Mondo S."/>
            <person name="Labutti K."/>
            <person name="Haridas S."/>
            <person name="Pangalinan J."/>
            <person name="Salamov A.A."/>
            <person name="Simmons B.A."/>
            <person name="Magnuson J.K."/>
            <person name="Chen J."/>
            <person name="Drula E."/>
            <person name="Henrissat B."/>
            <person name="Wiebenga A."/>
            <person name="Lubbers R.J."/>
            <person name="Gomes A.C."/>
            <person name="Makela M.R."/>
            <person name="Stajich J."/>
            <person name="Grigoriev I.V."/>
            <person name="Mortensen U.H."/>
            <person name="De Vries R.P."/>
            <person name="Baker S.E."/>
            <person name="Andersen M.R."/>
        </authorList>
    </citation>
    <scope>NUCLEOTIDE SEQUENCE [LARGE SCALE GENOMIC DNA]</scope>
    <source>
        <strain evidence="1 2">CBS 588.65</strain>
    </source>
</reference>
<protein>
    <submittedName>
        <fullName evidence="1">Uncharacterized protein</fullName>
    </submittedName>
</protein>